<dbReference type="SUPFAM" id="SSF55874">
    <property type="entry name" value="ATPase domain of HSP90 chaperone/DNA topoisomerase II/histidine kinase"/>
    <property type="match status" value="1"/>
</dbReference>
<feature type="domain" description="Histidine kinase" evidence="5">
    <location>
        <begin position="270"/>
        <end position="471"/>
    </location>
</feature>
<comment type="catalytic activity">
    <reaction evidence="1">
        <text>ATP + protein L-histidine = ADP + protein N-phospho-L-histidine.</text>
        <dbReference type="EC" id="2.7.13.3"/>
    </reaction>
</comment>
<dbReference type="InterPro" id="IPR036097">
    <property type="entry name" value="HisK_dim/P_sf"/>
</dbReference>
<gene>
    <name evidence="8" type="ORF">AFM12_18320</name>
</gene>
<dbReference type="STRING" id="1605367.AFM12_18320"/>
<dbReference type="Gene3D" id="1.10.287.130">
    <property type="match status" value="1"/>
</dbReference>
<dbReference type="PANTHER" id="PTHR43547:SF2">
    <property type="entry name" value="HYBRID SIGNAL TRANSDUCTION HISTIDINE KINASE C"/>
    <property type="match status" value="1"/>
</dbReference>
<dbReference type="Gene3D" id="3.30.565.10">
    <property type="entry name" value="Histidine kinase-like ATPase, C-terminal domain"/>
    <property type="match status" value="1"/>
</dbReference>
<evidence type="ECO:0000259" key="7">
    <source>
        <dbReference type="PROSITE" id="PS50112"/>
    </source>
</evidence>
<dbReference type="RefSeq" id="WP_055151524.1">
    <property type="nucleotide sequence ID" value="NZ_JXSZ01000015.1"/>
</dbReference>
<dbReference type="InterPro" id="IPR003594">
    <property type="entry name" value="HATPase_dom"/>
</dbReference>
<dbReference type="PROSITE" id="PS50112">
    <property type="entry name" value="PAS"/>
    <property type="match status" value="1"/>
</dbReference>
<keyword evidence="9" id="KW-1185">Reference proteome</keyword>
<dbReference type="Proteomes" id="UP000050454">
    <property type="component" value="Unassembled WGS sequence"/>
</dbReference>
<feature type="domain" description="Response regulatory" evidence="6">
    <location>
        <begin position="5"/>
        <end position="122"/>
    </location>
</feature>
<evidence type="ECO:0000256" key="4">
    <source>
        <dbReference type="PROSITE-ProRule" id="PRU00169"/>
    </source>
</evidence>
<feature type="modified residue" description="4-aspartylphosphate" evidence="4">
    <location>
        <position position="57"/>
    </location>
</feature>
<dbReference type="PROSITE" id="PS50109">
    <property type="entry name" value="HIS_KIN"/>
    <property type="match status" value="1"/>
</dbReference>
<sequence>MRKIKLLLVEDDEEDFELFEETLDEIETFEFETTWVSSYKKALEKITDENFDLLVVDYLLGAYSGLELCKKFRDMGKIAPIILLTGKGDSEVDRQASEIGVNDYLVKRDIKAPELERSIRYSMKNHEIILALKVSESKYRAVLKQSQDILFIADTNCNILNVSHSLKAITGYRKEELQKEGLLALIQDEEVKVKLKKHLSDKKAVIKQSATIRCKNGELKSVLITCNYQQAFTEDDFVHGVIIDKTEEIKALQSRLVNEKLESTARFMRTLAHEVRNPLSNISLAIEGMEAEEEEVSPYLSIIKRNSGRIDSIISKVLNSSQIETMAFEPMDLIDVLRKVIENIEDKAHLKGIELVVNLPQKPLPVNLNEEQFSLAISNLLVNAVEALDKNKDGVIRVSIEGNKLYISDNGPGISKEDQGLIFEPYYTRKTNGVGLGLASTLGILKAHQINLELDSDLGLGATFILTLPAA</sequence>
<dbReference type="Pfam" id="PF00512">
    <property type="entry name" value="HisKA"/>
    <property type="match status" value="1"/>
</dbReference>
<dbReference type="SUPFAM" id="SSF52172">
    <property type="entry name" value="CheY-like"/>
    <property type="match status" value="1"/>
</dbReference>
<dbReference type="AlphaFoldDB" id="A0A0P7BR70"/>
<dbReference type="SMART" id="SM00387">
    <property type="entry name" value="HATPase_c"/>
    <property type="match status" value="1"/>
</dbReference>
<dbReference type="EC" id="2.7.13.3" evidence="2"/>
<dbReference type="EMBL" id="LGTQ01000015">
    <property type="protein sequence ID" value="KPM46728.1"/>
    <property type="molecule type" value="Genomic_DNA"/>
</dbReference>
<dbReference type="Pfam" id="PF02518">
    <property type="entry name" value="HATPase_c"/>
    <property type="match status" value="1"/>
</dbReference>
<dbReference type="SMART" id="SM00448">
    <property type="entry name" value="REC"/>
    <property type="match status" value="1"/>
</dbReference>
<dbReference type="OrthoDB" id="9806995at2"/>
<evidence type="ECO:0000259" key="6">
    <source>
        <dbReference type="PROSITE" id="PS50110"/>
    </source>
</evidence>
<dbReference type="SMART" id="SM00091">
    <property type="entry name" value="PAS"/>
    <property type="match status" value="1"/>
</dbReference>
<dbReference type="PANTHER" id="PTHR43547">
    <property type="entry name" value="TWO-COMPONENT HISTIDINE KINASE"/>
    <property type="match status" value="1"/>
</dbReference>
<protein>
    <recommendedName>
        <fullName evidence="2">histidine kinase</fullName>
        <ecNumber evidence="2">2.7.13.3</ecNumber>
    </recommendedName>
</protein>
<dbReference type="InterPro" id="IPR000014">
    <property type="entry name" value="PAS"/>
</dbReference>
<dbReference type="InterPro" id="IPR011006">
    <property type="entry name" value="CheY-like_superfamily"/>
</dbReference>
<dbReference type="Gene3D" id="3.40.50.2300">
    <property type="match status" value="1"/>
</dbReference>
<organism evidence="8 9">
    <name type="scientific">Jiulongibacter sediminis</name>
    <dbReference type="NCBI Taxonomy" id="1605367"/>
    <lineage>
        <taxon>Bacteria</taxon>
        <taxon>Pseudomonadati</taxon>
        <taxon>Bacteroidota</taxon>
        <taxon>Cytophagia</taxon>
        <taxon>Cytophagales</taxon>
        <taxon>Leadbetterellaceae</taxon>
        <taxon>Jiulongibacter</taxon>
    </lineage>
</organism>
<dbReference type="InterPro" id="IPR035965">
    <property type="entry name" value="PAS-like_dom_sf"/>
</dbReference>
<dbReference type="SMART" id="SM00388">
    <property type="entry name" value="HisKA"/>
    <property type="match status" value="1"/>
</dbReference>
<dbReference type="SUPFAM" id="SSF47384">
    <property type="entry name" value="Homodimeric domain of signal transducing histidine kinase"/>
    <property type="match status" value="1"/>
</dbReference>
<dbReference type="InterPro" id="IPR005467">
    <property type="entry name" value="His_kinase_dom"/>
</dbReference>
<reference evidence="8 9" key="1">
    <citation type="submission" date="2015-07" db="EMBL/GenBank/DDBJ databases">
        <title>The draft genome sequence of Leadbetterella sp. JN14-9.</title>
        <authorList>
            <person name="Liu Y."/>
            <person name="Du J."/>
            <person name="Shao Z."/>
        </authorList>
    </citation>
    <scope>NUCLEOTIDE SEQUENCE [LARGE SCALE GENOMIC DNA]</scope>
    <source>
        <strain evidence="8 9">JN14-9</strain>
    </source>
</reference>
<comment type="caution">
    <text evidence="8">The sequence shown here is derived from an EMBL/GenBank/DDBJ whole genome shotgun (WGS) entry which is preliminary data.</text>
</comment>
<dbReference type="NCBIfam" id="TIGR00229">
    <property type="entry name" value="sensory_box"/>
    <property type="match status" value="1"/>
</dbReference>
<dbReference type="PRINTS" id="PR00344">
    <property type="entry name" value="BCTRLSENSOR"/>
</dbReference>
<dbReference type="InterPro" id="IPR003661">
    <property type="entry name" value="HisK_dim/P_dom"/>
</dbReference>
<keyword evidence="3 4" id="KW-0597">Phosphoprotein</keyword>
<dbReference type="InterPro" id="IPR036890">
    <property type="entry name" value="HATPase_C_sf"/>
</dbReference>
<proteinExistence type="predicted"/>
<dbReference type="InterPro" id="IPR001789">
    <property type="entry name" value="Sig_transdc_resp-reg_receiver"/>
</dbReference>
<dbReference type="CDD" id="cd00075">
    <property type="entry name" value="HATPase"/>
    <property type="match status" value="1"/>
</dbReference>
<feature type="domain" description="PAS" evidence="7">
    <location>
        <begin position="135"/>
        <end position="190"/>
    </location>
</feature>
<dbReference type="Pfam" id="PF00072">
    <property type="entry name" value="Response_reg"/>
    <property type="match status" value="1"/>
</dbReference>
<evidence type="ECO:0000256" key="2">
    <source>
        <dbReference type="ARBA" id="ARBA00012438"/>
    </source>
</evidence>
<dbReference type="Gene3D" id="3.30.450.20">
    <property type="entry name" value="PAS domain"/>
    <property type="match status" value="1"/>
</dbReference>
<dbReference type="CDD" id="cd00130">
    <property type="entry name" value="PAS"/>
    <property type="match status" value="1"/>
</dbReference>
<dbReference type="SUPFAM" id="SSF55785">
    <property type="entry name" value="PYP-like sensor domain (PAS domain)"/>
    <property type="match status" value="1"/>
</dbReference>
<evidence type="ECO:0000256" key="3">
    <source>
        <dbReference type="ARBA" id="ARBA00022553"/>
    </source>
</evidence>
<evidence type="ECO:0000256" key="1">
    <source>
        <dbReference type="ARBA" id="ARBA00000085"/>
    </source>
</evidence>
<dbReference type="Pfam" id="PF13426">
    <property type="entry name" value="PAS_9"/>
    <property type="match status" value="1"/>
</dbReference>
<dbReference type="GO" id="GO:0000155">
    <property type="term" value="F:phosphorelay sensor kinase activity"/>
    <property type="evidence" value="ECO:0007669"/>
    <property type="project" value="InterPro"/>
</dbReference>
<dbReference type="CDD" id="cd00082">
    <property type="entry name" value="HisKA"/>
    <property type="match status" value="1"/>
</dbReference>
<evidence type="ECO:0000259" key="5">
    <source>
        <dbReference type="PROSITE" id="PS50109"/>
    </source>
</evidence>
<accession>A0A0P7BR70</accession>
<dbReference type="PROSITE" id="PS50110">
    <property type="entry name" value="RESPONSE_REGULATORY"/>
    <property type="match status" value="1"/>
</dbReference>
<name>A0A0P7BR70_9BACT</name>
<evidence type="ECO:0000313" key="9">
    <source>
        <dbReference type="Proteomes" id="UP000050454"/>
    </source>
</evidence>
<dbReference type="InterPro" id="IPR004358">
    <property type="entry name" value="Sig_transdc_His_kin-like_C"/>
</dbReference>
<evidence type="ECO:0000313" key="8">
    <source>
        <dbReference type="EMBL" id="KPM46728.1"/>
    </source>
</evidence>